<protein>
    <submittedName>
        <fullName evidence="1">Uncharacterized protein</fullName>
    </submittedName>
</protein>
<dbReference type="EMBL" id="GBXM01045347">
    <property type="protein sequence ID" value="JAH63230.1"/>
    <property type="molecule type" value="Transcribed_RNA"/>
</dbReference>
<organism evidence="1">
    <name type="scientific">Anguilla anguilla</name>
    <name type="common">European freshwater eel</name>
    <name type="synonym">Muraena anguilla</name>
    <dbReference type="NCBI Taxonomy" id="7936"/>
    <lineage>
        <taxon>Eukaryota</taxon>
        <taxon>Metazoa</taxon>
        <taxon>Chordata</taxon>
        <taxon>Craniata</taxon>
        <taxon>Vertebrata</taxon>
        <taxon>Euteleostomi</taxon>
        <taxon>Actinopterygii</taxon>
        <taxon>Neopterygii</taxon>
        <taxon>Teleostei</taxon>
        <taxon>Anguilliformes</taxon>
        <taxon>Anguillidae</taxon>
        <taxon>Anguilla</taxon>
    </lineage>
</organism>
<name>A0A0E9UDE2_ANGAN</name>
<proteinExistence type="predicted"/>
<reference evidence="1" key="2">
    <citation type="journal article" date="2015" name="Fish Shellfish Immunol.">
        <title>Early steps in the European eel (Anguilla anguilla)-Vibrio vulnificus interaction in the gills: Role of the RtxA13 toxin.</title>
        <authorList>
            <person name="Callol A."/>
            <person name="Pajuelo D."/>
            <person name="Ebbesson L."/>
            <person name="Teles M."/>
            <person name="MacKenzie S."/>
            <person name="Amaro C."/>
        </authorList>
    </citation>
    <scope>NUCLEOTIDE SEQUENCE</scope>
</reference>
<sequence length="58" mass="6127">MRSGGFRAGQGRACLRCPRSTAEALAVSADGGTTGLSKIEEKWGGKYLGNKSIKHTMQ</sequence>
<dbReference type="AlphaFoldDB" id="A0A0E9UDE2"/>
<accession>A0A0E9UDE2</accession>
<evidence type="ECO:0000313" key="1">
    <source>
        <dbReference type="EMBL" id="JAH63230.1"/>
    </source>
</evidence>
<reference evidence="1" key="1">
    <citation type="submission" date="2014-11" db="EMBL/GenBank/DDBJ databases">
        <authorList>
            <person name="Amaro Gonzalez C."/>
        </authorList>
    </citation>
    <scope>NUCLEOTIDE SEQUENCE</scope>
</reference>